<keyword evidence="1 3" id="KW-0560">Oxidoreductase</keyword>
<organism evidence="3 4">
    <name type="scientific">Pseudomonas entomophila</name>
    <dbReference type="NCBI Taxonomy" id="312306"/>
    <lineage>
        <taxon>Bacteria</taxon>
        <taxon>Pseudomonadati</taxon>
        <taxon>Pseudomonadota</taxon>
        <taxon>Gammaproteobacteria</taxon>
        <taxon>Pseudomonadales</taxon>
        <taxon>Pseudomonadaceae</taxon>
        <taxon>Pseudomonas</taxon>
    </lineage>
</organism>
<dbReference type="GO" id="GO:0016491">
    <property type="term" value="F:oxidoreductase activity"/>
    <property type="evidence" value="ECO:0007669"/>
    <property type="project" value="UniProtKB-KW"/>
</dbReference>
<evidence type="ECO:0000259" key="2">
    <source>
        <dbReference type="Pfam" id="PF01266"/>
    </source>
</evidence>
<reference evidence="3 4" key="1">
    <citation type="submission" date="2023-08" db="EMBL/GenBank/DDBJ databases">
        <title>Complete Genome Sequence of Pseudomonas entomophila TVIN A01.</title>
        <authorList>
            <person name="Shelke T."/>
            <person name="Mahar N.S."/>
            <person name="Gupta I."/>
            <person name="Gupta V."/>
        </authorList>
    </citation>
    <scope>NUCLEOTIDE SEQUENCE [LARGE SCALE GENOMIC DNA]</scope>
    <source>
        <strain evidence="3 4">TVIN-A01</strain>
    </source>
</reference>
<dbReference type="Proteomes" id="UP001183127">
    <property type="component" value="Chromosome"/>
</dbReference>
<dbReference type="GeneID" id="32806898"/>
<dbReference type="PANTHER" id="PTHR13847">
    <property type="entry name" value="SARCOSINE DEHYDROGENASE-RELATED"/>
    <property type="match status" value="1"/>
</dbReference>
<sequence length="390" mass="42623">MSQSFDFVVIGGGIAGVSVAYQLAEHGRVCLLERERQLAYHTTGRSAAISMESYGNQHIRALTCASRGFFEAPPAGLASTPLWSPRGALIVATHEREAQLRHRFEAVRQHVPDARWADAEQVMALAPYLAPGRWSAGIHEPGAFDLDVHAIHGAYLTGLRQRGGEVRRDCELFGAQHRDGVWRLLCADGSTLHSRLIVNAAGSWADTCAERCEVPAIGLQALRRTVLVVDPHCEVHNTPYLGTLDEDIFIKPEAGRLIVSPCDETPSAPCDAQPEELDLAITLDRLEQATQLRPKRIVNRWAGLRNFVADRTPVVGADPRQPAFVWLAALGGYGIQTAPALSRLCCHSALGLPMPADLAERGLDYAPFSPERCRTATFATRRVTEVAQLH</sequence>
<proteinExistence type="predicted"/>
<dbReference type="Pfam" id="PF01266">
    <property type="entry name" value="DAO"/>
    <property type="match status" value="1"/>
</dbReference>
<dbReference type="Gene3D" id="3.50.50.60">
    <property type="entry name" value="FAD/NAD(P)-binding domain"/>
    <property type="match status" value="1"/>
</dbReference>
<evidence type="ECO:0000256" key="1">
    <source>
        <dbReference type="ARBA" id="ARBA00023002"/>
    </source>
</evidence>
<accession>A0ABY9QUE8</accession>
<protein>
    <submittedName>
        <fullName evidence="3">FAD-dependent oxidoreductase</fullName>
        <ecNumber evidence="3">1.-.-.-</ecNumber>
    </submittedName>
</protein>
<dbReference type="PANTHER" id="PTHR13847:SF287">
    <property type="entry name" value="FAD-DEPENDENT OXIDOREDUCTASE DOMAIN-CONTAINING PROTEIN 1"/>
    <property type="match status" value="1"/>
</dbReference>
<evidence type="ECO:0000313" key="3">
    <source>
        <dbReference type="EMBL" id="WMW07678.1"/>
    </source>
</evidence>
<evidence type="ECO:0000313" key="4">
    <source>
        <dbReference type="Proteomes" id="UP001183127"/>
    </source>
</evidence>
<dbReference type="InterPro" id="IPR006076">
    <property type="entry name" value="FAD-dep_OxRdtase"/>
</dbReference>
<dbReference type="EC" id="1.-.-.-" evidence="3"/>
<dbReference type="RefSeq" id="WP_011534952.1">
    <property type="nucleotide sequence ID" value="NZ_CP132921.1"/>
</dbReference>
<dbReference type="EMBL" id="CP132921">
    <property type="protein sequence ID" value="WMW07678.1"/>
    <property type="molecule type" value="Genomic_DNA"/>
</dbReference>
<dbReference type="Gene3D" id="3.30.9.10">
    <property type="entry name" value="D-Amino Acid Oxidase, subunit A, domain 2"/>
    <property type="match status" value="1"/>
</dbReference>
<gene>
    <name evidence="3" type="ORF">RAH46_10170</name>
</gene>
<dbReference type="InterPro" id="IPR036188">
    <property type="entry name" value="FAD/NAD-bd_sf"/>
</dbReference>
<dbReference type="SUPFAM" id="SSF51905">
    <property type="entry name" value="FAD/NAD(P)-binding domain"/>
    <property type="match status" value="1"/>
</dbReference>
<name>A0ABY9QUE8_9PSED</name>
<keyword evidence="4" id="KW-1185">Reference proteome</keyword>
<feature type="domain" description="FAD dependent oxidoreductase" evidence="2">
    <location>
        <begin position="6"/>
        <end position="344"/>
    </location>
</feature>